<protein>
    <submittedName>
        <fullName evidence="1">Uncharacterized protein</fullName>
    </submittedName>
</protein>
<organism evidence="1 2">
    <name type="scientific">Magallana gigas</name>
    <name type="common">Pacific oyster</name>
    <name type="synonym">Crassostrea gigas</name>
    <dbReference type="NCBI Taxonomy" id="29159"/>
    <lineage>
        <taxon>Eukaryota</taxon>
        <taxon>Metazoa</taxon>
        <taxon>Spiralia</taxon>
        <taxon>Lophotrochozoa</taxon>
        <taxon>Mollusca</taxon>
        <taxon>Bivalvia</taxon>
        <taxon>Autobranchia</taxon>
        <taxon>Pteriomorphia</taxon>
        <taxon>Ostreida</taxon>
        <taxon>Ostreoidea</taxon>
        <taxon>Ostreidae</taxon>
        <taxon>Magallana</taxon>
    </lineage>
</organism>
<dbReference type="AlphaFoldDB" id="A0A8W8JIC1"/>
<evidence type="ECO:0000313" key="1">
    <source>
        <dbReference type="EnsemblMetazoa" id="G19517.1:cds"/>
    </source>
</evidence>
<accession>A0A8W8JIC1</accession>
<sequence>MGIKFLYVSMKDEDTRDTAASSNKSAFDVLMQMAKKYEYLPHKRKENTSKDRLFNDLVDFLSNIKVGFLSSQETLANGFLSKFCDILWYLDPFHQKFADRGYRVPEKLEKFTGYRDWKKQHKQQPRISSEELKLQAESLGSLIMLPWIFNRKFLSLRNILEDLLNTVQKYLCFLQKQNDRTKEKHESKEPIRSLTDNWCFRIIESVPNPSNGYSSLISRMNTIPVYTPFDLIDFEPADRFDRRTWIQELKLPFAVGLFTYCHGNYLGNVNIIWKQPEKLERESTSDISIINDIKAKIPKFGTRAMFKEFHEKYAKSCKEKPAILRSLYQYLTGYTLTSTNKAEEAIDARVSKFFLNSDDPKLLLDLRHLNGRVKDPKYNPFWEEMQKFLDEKSVVHERRHNEIAYMPFAISVRDLREQILSRLPSDSAAPTTSWIRLNFFPANGFINSAAQYTGKFKVKHAVQQRLLRVHHEDADFAYYQYLLLKTFAVKWRDHCLMQCMDDKAIVPVGEPHKPTPAVSRAHHRGLVNTNSANLTTDHDYHICGIVPSVCLFVNIPDNSRGSFYHGDVHITLKDKIFQPSTPFRHAAETVKIVRSYFSEDDVNANKPIIEMEIGHEMKMKSMSTMSAVRKNKNEVLISALKESINAPIQIVKDVFSRLKRTHGDVYAHDACSEDEITGILNIAQIVSEDLNAENVEKLKDLTKVPELKNFVERHCRKRQYSFQVKKCRLEDVDSCPYCSINPPRLEESLYNELHFLPDPVLENGEYKSFEAVYGTETDDRDRPGLKFSPEAVENDKDKKSLFIAGKVRGFVSCHECGKKRIVYCARKLTGGEQRAVFRVEEEMLYVCGSPLFPGGQYQDKIVVRQSLTCATYIETQYYAGITESFDPICFYCGDSQLETNRDIEKLKENFAIVRPVCSSCYNKGMQPATRNAKKTKRQRTN</sequence>
<dbReference type="EnsemblMetazoa" id="G19517.1">
    <property type="protein sequence ID" value="G19517.1:cds"/>
    <property type="gene ID" value="G19517"/>
</dbReference>
<keyword evidence="2" id="KW-1185">Reference proteome</keyword>
<proteinExistence type="predicted"/>
<reference evidence="1" key="1">
    <citation type="submission" date="2022-08" db="UniProtKB">
        <authorList>
            <consortium name="EnsemblMetazoa"/>
        </authorList>
    </citation>
    <scope>IDENTIFICATION</scope>
    <source>
        <strain evidence="1">05x7-T-G4-1.051#20</strain>
    </source>
</reference>
<dbReference type="Proteomes" id="UP000005408">
    <property type="component" value="Unassembled WGS sequence"/>
</dbReference>
<name>A0A8W8JIC1_MAGGI</name>
<evidence type="ECO:0000313" key="2">
    <source>
        <dbReference type="Proteomes" id="UP000005408"/>
    </source>
</evidence>